<proteinExistence type="predicted"/>
<evidence type="ECO:0000313" key="3">
    <source>
        <dbReference type="Proteomes" id="UP000828390"/>
    </source>
</evidence>
<feature type="signal peptide" evidence="1">
    <location>
        <begin position="1"/>
        <end position="30"/>
    </location>
</feature>
<evidence type="ECO:0000313" key="2">
    <source>
        <dbReference type="EMBL" id="KAH3731162.1"/>
    </source>
</evidence>
<gene>
    <name evidence="2" type="ORF">DPMN_057168</name>
</gene>
<name>A0A9D4CTY0_DREPO</name>
<feature type="chain" id="PRO_5039137819" description="Secreted protein" evidence="1">
    <location>
        <begin position="31"/>
        <end position="134"/>
    </location>
</feature>
<dbReference type="Proteomes" id="UP000828390">
    <property type="component" value="Unassembled WGS sequence"/>
</dbReference>
<accession>A0A9D4CTY0</accession>
<organism evidence="2 3">
    <name type="scientific">Dreissena polymorpha</name>
    <name type="common">Zebra mussel</name>
    <name type="synonym">Mytilus polymorpha</name>
    <dbReference type="NCBI Taxonomy" id="45954"/>
    <lineage>
        <taxon>Eukaryota</taxon>
        <taxon>Metazoa</taxon>
        <taxon>Spiralia</taxon>
        <taxon>Lophotrochozoa</taxon>
        <taxon>Mollusca</taxon>
        <taxon>Bivalvia</taxon>
        <taxon>Autobranchia</taxon>
        <taxon>Heteroconchia</taxon>
        <taxon>Euheterodonta</taxon>
        <taxon>Imparidentia</taxon>
        <taxon>Neoheterodontei</taxon>
        <taxon>Myida</taxon>
        <taxon>Dreissenoidea</taxon>
        <taxon>Dreissenidae</taxon>
        <taxon>Dreissena</taxon>
    </lineage>
</organism>
<reference evidence="2" key="1">
    <citation type="journal article" date="2019" name="bioRxiv">
        <title>The Genome of the Zebra Mussel, Dreissena polymorpha: A Resource for Invasive Species Research.</title>
        <authorList>
            <person name="McCartney M.A."/>
            <person name="Auch B."/>
            <person name="Kono T."/>
            <person name="Mallez S."/>
            <person name="Zhang Y."/>
            <person name="Obille A."/>
            <person name="Becker A."/>
            <person name="Abrahante J.E."/>
            <person name="Garbe J."/>
            <person name="Badalamenti J.P."/>
            <person name="Herman A."/>
            <person name="Mangelson H."/>
            <person name="Liachko I."/>
            <person name="Sullivan S."/>
            <person name="Sone E.D."/>
            <person name="Koren S."/>
            <person name="Silverstein K.A.T."/>
            <person name="Beckman K.B."/>
            <person name="Gohl D.M."/>
        </authorList>
    </citation>
    <scope>NUCLEOTIDE SEQUENCE</scope>
    <source>
        <strain evidence="2">Duluth1</strain>
        <tissue evidence="2">Whole animal</tissue>
    </source>
</reference>
<comment type="caution">
    <text evidence="2">The sequence shown here is derived from an EMBL/GenBank/DDBJ whole genome shotgun (WGS) entry which is preliminary data.</text>
</comment>
<keyword evidence="3" id="KW-1185">Reference proteome</keyword>
<protein>
    <recommendedName>
        <fullName evidence="4">Secreted protein</fullName>
    </recommendedName>
</protein>
<reference evidence="2" key="2">
    <citation type="submission" date="2020-11" db="EMBL/GenBank/DDBJ databases">
        <authorList>
            <person name="McCartney M.A."/>
            <person name="Auch B."/>
            <person name="Kono T."/>
            <person name="Mallez S."/>
            <person name="Becker A."/>
            <person name="Gohl D.M."/>
            <person name="Silverstein K.A.T."/>
            <person name="Koren S."/>
            <person name="Bechman K.B."/>
            <person name="Herman A."/>
            <person name="Abrahante J.E."/>
            <person name="Garbe J."/>
        </authorList>
    </citation>
    <scope>NUCLEOTIDE SEQUENCE</scope>
    <source>
        <strain evidence="2">Duluth1</strain>
        <tissue evidence="2">Whole animal</tissue>
    </source>
</reference>
<evidence type="ECO:0000256" key="1">
    <source>
        <dbReference type="SAM" id="SignalP"/>
    </source>
</evidence>
<evidence type="ECO:0008006" key="4">
    <source>
        <dbReference type="Google" id="ProtNLM"/>
    </source>
</evidence>
<keyword evidence="1" id="KW-0732">Signal</keyword>
<sequence length="134" mass="15582">MTVCMRANLLLNIEIVQILICTSTISGTVRQPPRHTASAVLFLLPETLRCTRDCPSGCERICFYTLKLFKYKYVPARSAGPYANHRDTLPQRYYPYSPRHYDESEKCPSGCERICFYTLKLFKYRYIPARSARP</sequence>
<dbReference type="AlphaFoldDB" id="A0A9D4CTY0"/>
<dbReference type="EMBL" id="JAIWYP010000012">
    <property type="protein sequence ID" value="KAH3731162.1"/>
    <property type="molecule type" value="Genomic_DNA"/>
</dbReference>